<keyword evidence="1" id="KW-1133">Transmembrane helix</keyword>
<feature type="transmembrane region" description="Helical" evidence="1">
    <location>
        <begin position="27"/>
        <end position="45"/>
    </location>
</feature>
<evidence type="ECO:0000256" key="1">
    <source>
        <dbReference type="SAM" id="Phobius"/>
    </source>
</evidence>
<name>A0A1H5CH14_9MICO</name>
<keyword evidence="1" id="KW-0472">Membrane</keyword>
<dbReference type="AlphaFoldDB" id="A0A1H5CH14"/>
<organism evidence="2 3">
    <name type="scientific">Ruania alba</name>
    <dbReference type="NCBI Taxonomy" id="648782"/>
    <lineage>
        <taxon>Bacteria</taxon>
        <taxon>Bacillati</taxon>
        <taxon>Actinomycetota</taxon>
        <taxon>Actinomycetes</taxon>
        <taxon>Micrococcales</taxon>
        <taxon>Ruaniaceae</taxon>
        <taxon>Ruania</taxon>
    </lineage>
</organism>
<evidence type="ECO:0000313" key="3">
    <source>
        <dbReference type="Proteomes" id="UP000199220"/>
    </source>
</evidence>
<keyword evidence="3" id="KW-1185">Reference proteome</keyword>
<dbReference type="Proteomes" id="UP000199220">
    <property type="component" value="Unassembled WGS sequence"/>
</dbReference>
<keyword evidence="1" id="KW-0812">Transmembrane</keyword>
<protein>
    <submittedName>
        <fullName evidence="2">Uncharacterized protein</fullName>
    </submittedName>
</protein>
<dbReference type="EMBL" id="FNTX01000001">
    <property type="protein sequence ID" value="SED66063.1"/>
    <property type="molecule type" value="Genomic_DNA"/>
</dbReference>
<gene>
    <name evidence="2" type="ORF">SAMN04488554_0371</name>
</gene>
<dbReference type="InterPro" id="IPR045931">
    <property type="entry name" value="DUF6350"/>
</dbReference>
<proteinExistence type="predicted"/>
<accession>A0A1H5CH14</accession>
<sequence length="79" mass="8021">MALLTLVASGSAGPGRMAEVGADPIAVGVAMLWQVGAPAAVFVLLGHTRTIGAFGVLAQRARAAGGSWWEQVHGRPVDD</sequence>
<evidence type="ECO:0000313" key="2">
    <source>
        <dbReference type="EMBL" id="SED66063.1"/>
    </source>
</evidence>
<dbReference type="Pfam" id="PF19877">
    <property type="entry name" value="DUF6350"/>
    <property type="match status" value="1"/>
</dbReference>
<reference evidence="3" key="1">
    <citation type="submission" date="2016-10" db="EMBL/GenBank/DDBJ databases">
        <authorList>
            <person name="Varghese N."/>
            <person name="Submissions S."/>
        </authorList>
    </citation>
    <scope>NUCLEOTIDE SEQUENCE [LARGE SCALE GENOMIC DNA]</scope>
    <source>
        <strain evidence="3">DSM 21368</strain>
    </source>
</reference>